<dbReference type="AlphaFoldDB" id="A0A2T3Y1J2"/>
<dbReference type="GO" id="GO:0009279">
    <property type="term" value="C:cell outer membrane"/>
    <property type="evidence" value="ECO:0007669"/>
    <property type="project" value="UniProtKB-SubCell"/>
</dbReference>
<name>A0A2T3Y1J2_9BURK</name>
<comment type="subcellular location">
    <subcellularLocation>
        <location evidence="1">Cell outer membrane</location>
    </subcellularLocation>
</comment>
<evidence type="ECO:0000313" key="7">
    <source>
        <dbReference type="EMBL" id="PTB22609.1"/>
    </source>
</evidence>
<proteinExistence type="inferred from homology"/>
<feature type="signal peptide" evidence="6">
    <location>
        <begin position="1"/>
        <end position="29"/>
    </location>
</feature>
<comment type="caution">
    <text evidence="7">The sequence shown here is derived from an EMBL/GenBank/DDBJ whole genome shotgun (WGS) entry which is preliminary data.</text>
</comment>
<feature type="chain" id="PRO_5015475775" evidence="6">
    <location>
        <begin position="30"/>
        <end position="274"/>
    </location>
</feature>
<dbReference type="PANTHER" id="PTHR38776:SF1">
    <property type="entry name" value="MLTA-INTERACTING PROTEIN-RELATED"/>
    <property type="match status" value="1"/>
</dbReference>
<sequence>MIVKKSRGRERQSLLLFVCLLSLSAPAWADGEGAGQPEADGTGLAILNNATNVTHWGLGAGVGIEQSPYKGYGSKVSPIPLLYFDDKWVHVLGTTIDLKIGSWRGVSVALRGQFALFDGYKGSDAPILNGMQNRNGAFWYGPALAWNTSFGTLSGNFLLGGNKGERAKIDYGKTFAFGSFAIEPHVGVEWLGSKYVDYYYGVRQSEVRSGRPAYNGTSTWNVSVGSRVGYALTRHQKIILDVGVSHLGSGITDSPLVGKRFIPEARIGYMYQFK</sequence>
<protein>
    <submittedName>
        <fullName evidence="7">MipA/OmpV family protein</fullName>
    </submittedName>
</protein>
<accession>A0A2T3Y1J2</accession>
<dbReference type="Proteomes" id="UP000240638">
    <property type="component" value="Unassembled WGS sequence"/>
</dbReference>
<dbReference type="Pfam" id="PF06629">
    <property type="entry name" value="MipA"/>
    <property type="match status" value="1"/>
</dbReference>
<reference evidence="7 8" key="1">
    <citation type="submission" date="2018-03" db="EMBL/GenBank/DDBJ databases">
        <title>Whole genome analyses suggest that Burkholderia sensu lato contains two further novel genera in the rhizoxinica-symbiotica group Mycetohabitans gen. nov., and Trinickia gen. nov.: implications for the evolution of diazotrophy and nodulation in the Burkholderiaceae.</title>
        <authorList>
            <person name="Estrada De Los Santos P."/>
            <person name="Palmer M."/>
            <person name="Chavez-Ramirez B."/>
            <person name="Steenkamp E.T."/>
            <person name="Hirsch A.M."/>
            <person name="Manyaka P."/>
            <person name="Maluk M."/>
            <person name="Lafos M."/>
            <person name="Crook M."/>
            <person name="Gross E."/>
            <person name="Simon M.F."/>
            <person name="Bueno Dos Reis Junior F."/>
            <person name="Poole P.S."/>
            <person name="Venter S.N."/>
            <person name="James E.K."/>
        </authorList>
    </citation>
    <scope>NUCLEOTIDE SEQUENCE [LARGE SCALE GENOMIC DNA]</scope>
    <source>
        <strain evidence="7 8">JPY-366</strain>
    </source>
</reference>
<dbReference type="InterPro" id="IPR010583">
    <property type="entry name" value="MipA"/>
</dbReference>
<gene>
    <name evidence="7" type="ORF">C9I57_02220</name>
</gene>
<comment type="similarity">
    <text evidence="2">Belongs to the MipA/OmpV family.</text>
</comment>
<evidence type="ECO:0000256" key="2">
    <source>
        <dbReference type="ARBA" id="ARBA00005722"/>
    </source>
</evidence>
<dbReference type="EMBL" id="PYUC01000001">
    <property type="protein sequence ID" value="PTB22609.1"/>
    <property type="molecule type" value="Genomic_DNA"/>
</dbReference>
<evidence type="ECO:0000256" key="5">
    <source>
        <dbReference type="ARBA" id="ARBA00023237"/>
    </source>
</evidence>
<keyword evidence="5" id="KW-0998">Cell outer membrane</keyword>
<keyword evidence="3 6" id="KW-0732">Signal</keyword>
<evidence type="ECO:0000256" key="4">
    <source>
        <dbReference type="ARBA" id="ARBA00023136"/>
    </source>
</evidence>
<evidence type="ECO:0000256" key="1">
    <source>
        <dbReference type="ARBA" id="ARBA00004442"/>
    </source>
</evidence>
<evidence type="ECO:0000313" key="8">
    <source>
        <dbReference type="Proteomes" id="UP000240638"/>
    </source>
</evidence>
<organism evidence="7 8">
    <name type="scientific">Trinickia symbiotica</name>
    <dbReference type="NCBI Taxonomy" id="863227"/>
    <lineage>
        <taxon>Bacteria</taxon>
        <taxon>Pseudomonadati</taxon>
        <taxon>Pseudomonadota</taxon>
        <taxon>Betaproteobacteria</taxon>
        <taxon>Burkholderiales</taxon>
        <taxon>Burkholderiaceae</taxon>
        <taxon>Trinickia</taxon>
    </lineage>
</organism>
<dbReference type="PANTHER" id="PTHR38776">
    <property type="entry name" value="MLTA-INTERACTING PROTEIN-RELATED"/>
    <property type="match status" value="1"/>
</dbReference>
<keyword evidence="4" id="KW-0472">Membrane</keyword>
<dbReference type="RefSeq" id="WP_107148993.1">
    <property type="nucleotide sequence ID" value="NZ_PYUC01000001.1"/>
</dbReference>
<evidence type="ECO:0000256" key="6">
    <source>
        <dbReference type="SAM" id="SignalP"/>
    </source>
</evidence>
<evidence type="ECO:0000256" key="3">
    <source>
        <dbReference type="ARBA" id="ARBA00022729"/>
    </source>
</evidence>